<feature type="region of interest" description="Disordered" evidence="4">
    <location>
        <begin position="306"/>
        <end position="351"/>
    </location>
</feature>
<dbReference type="PANTHER" id="PTHR32347">
    <property type="entry name" value="EFFLUX SYSTEM COMPONENT YKNX-RELATED"/>
    <property type="match status" value="1"/>
</dbReference>
<dbReference type="Gene3D" id="2.40.420.20">
    <property type="match status" value="1"/>
</dbReference>
<feature type="domain" description="Peptidoglycan binding-like" evidence="5">
    <location>
        <begin position="165"/>
        <end position="200"/>
    </location>
</feature>
<evidence type="ECO:0000313" key="6">
    <source>
        <dbReference type="EMBL" id="TQM73640.1"/>
    </source>
</evidence>
<feature type="coiled-coil region" evidence="3">
    <location>
        <begin position="358"/>
        <end position="441"/>
    </location>
</feature>
<dbReference type="Gene3D" id="1.10.101.10">
    <property type="entry name" value="PGBD-like superfamily/PGBD"/>
    <property type="match status" value="1"/>
</dbReference>
<dbReference type="InterPro" id="IPR036366">
    <property type="entry name" value="PGBDSf"/>
</dbReference>
<name>A0A543IST2_9ACTN</name>
<dbReference type="GO" id="GO:0030313">
    <property type="term" value="C:cell envelope"/>
    <property type="evidence" value="ECO:0007669"/>
    <property type="project" value="UniProtKB-SubCell"/>
</dbReference>
<dbReference type="InterPro" id="IPR050465">
    <property type="entry name" value="UPF0194_transport"/>
</dbReference>
<dbReference type="InterPro" id="IPR002477">
    <property type="entry name" value="Peptidoglycan-bd-like"/>
</dbReference>
<evidence type="ECO:0000256" key="3">
    <source>
        <dbReference type="SAM" id="Coils"/>
    </source>
</evidence>
<evidence type="ECO:0000259" key="5">
    <source>
        <dbReference type="Pfam" id="PF01471"/>
    </source>
</evidence>
<evidence type="ECO:0000256" key="1">
    <source>
        <dbReference type="ARBA" id="ARBA00004196"/>
    </source>
</evidence>
<proteinExistence type="predicted"/>
<organism evidence="6 7">
    <name type="scientific">Thermopolyspora flexuosa</name>
    <dbReference type="NCBI Taxonomy" id="103836"/>
    <lineage>
        <taxon>Bacteria</taxon>
        <taxon>Bacillati</taxon>
        <taxon>Actinomycetota</taxon>
        <taxon>Actinomycetes</taxon>
        <taxon>Streptosporangiales</taxon>
        <taxon>Streptosporangiaceae</taxon>
        <taxon>Thermopolyspora</taxon>
    </lineage>
</organism>
<dbReference type="RefSeq" id="WP_229788840.1">
    <property type="nucleotide sequence ID" value="NZ_BMPV01000004.1"/>
</dbReference>
<evidence type="ECO:0000313" key="7">
    <source>
        <dbReference type="Proteomes" id="UP000319213"/>
    </source>
</evidence>
<gene>
    <name evidence="6" type="ORF">FHX40_0292</name>
</gene>
<reference evidence="6 7" key="1">
    <citation type="submission" date="2019-06" db="EMBL/GenBank/DDBJ databases">
        <title>Sequencing the genomes of 1000 actinobacteria strains.</title>
        <authorList>
            <person name="Klenk H.-P."/>
        </authorList>
    </citation>
    <scope>NUCLEOTIDE SEQUENCE [LARGE SCALE GENOMIC DNA]</scope>
    <source>
        <strain evidence="6 7">DSM 43186</strain>
    </source>
</reference>
<sequence length="649" mass="67339">MRGRSRRRAPTADGGAAMRSPRRLLGGAIAAVLAIAAVGWVVGTRLRSPADEAAARRPPAPSLVTAPVTRERLTSTVAVSGRLEYGSPVPVTLAGAVGGTGGAAGDVGAGVAGAAAGGGGGQRVTRAPRVGRLTEGAVLLEVDGRPVFALEGTVPMHRTITPGTRGADVRQLQRALRRMGYGVRVSGVFDRATADAVRRWYAGKGYRAQEPGITERRTLAELRQAVRTAEETLRADRKAAREARDLTVLKAKLANARADLRDARRNLADAEARTMSPEDAVRQRELRRAVEVAQEDLADARRALAEAKAAPTRPGTPAGGAPAAGTPAANPTAPAAQPSAQPTASAPPADPERLRAAVVAAERNLAAAEAALEAFEAQAAAAHAKRLEELRRAVRTARESVLAAEQALRQARDRGVLDLKVRNSERNLAAAREILAAYERTYGLSIPAGEIVFLPDLPARVDKVEVRAGEIVLDRVAVVTGSTFMVTGSVDVREAELLRSGMPATVELDGGRSYPATLVALGEKARAATAATGEPGRGTGAGGQEARPDLGAEAVLLQVRSAKGLRSLVGAAVTARITVGATEDEVLTVPVGAVVTSADGKPRVQVEYAPDRTRDVEVRTGLTAAGKVQVTPVVPGTLKEGDRVVLGDS</sequence>
<dbReference type="PANTHER" id="PTHR32347:SF14">
    <property type="entry name" value="EFFLUX SYSTEM COMPONENT YKNX-RELATED"/>
    <property type="match status" value="1"/>
</dbReference>
<dbReference type="EMBL" id="VFPQ01000001">
    <property type="protein sequence ID" value="TQM73640.1"/>
    <property type="molecule type" value="Genomic_DNA"/>
</dbReference>
<evidence type="ECO:0000256" key="4">
    <source>
        <dbReference type="SAM" id="MobiDB-lite"/>
    </source>
</evidence>
<dbReference type="SUPFAM" id="SSF47090">
    <property type="entry name" value="PGBD-like"/>
    <property type="match status" value="1"/>
</dbReference>
<dbReference type="Pfam" id="PF01471">
    <property type="entry name" value="PG_binding_1"/>
    <property type="match status" value="1"/>
</dbReference>
<keyword evidence="7" id="KW-1185">Reference proteome</keyword>
<evidence type="ECO:0000256" key="2">
    <source>
        <dbReference type="ARBA" id="ARBA00023054"/>
    </source>
</evidence>
<comment type="caution">
    <text evidence="6">The sequence shown here is derived from an EMBL/GenBank/DDBJ whole genome shotgun (WGS) entry which is preliminary data.</text>
</comment>
<dbReference type="Proteomes" id="UP000319213">
    <property type="component" value="Unassembled WGS sequence"/>
</dbReference>
<accession>A0A543IST2</accession>
<comment type="subcellular location">
    <subcellularLocation>
        <location evidence="1">Cell envelope</location>
    </subcellularLocation>
</comment>
<dbReference type="InterPro" id="IPR036365">
    <property type="entry name" value="PGBD-like_sf"/>
</dbReference>
<protein>
    <submittedName>
        <fullName evidence="6">Putative peptidoglycan binding protein</fullName>
    </submittedName>
</protein>
<feature type="compositionally biased region" description="Low complexity" evidence="4">
    <location>
        <begin position="306"/>
        <end position="347"/>
    </location>
</feature>
<keyword evidence="2 3" id="KW-0175">Coiled coil</keyword>
<dbReference type="AlphaFoldDB" id="A0A543IST2"/>